<evidence type="ECO:0000313" key="3">
    <source>
        <dbReference type="Proteomes" id="UP000247792"/>
    </source>
</evidence>
<dbReference type="RefSeq" id="WP_170133551.1">
    <property type="nucleotide sequence ID" value="NZ_QJKB01000005.1"/>
</dbReference>
<evidence type="ECO:0000259" key="1">
    <source>
        <dbReference type="Pfam" id="PF12902"/>
    </source>
</evidence>
<dbReference type="Gene3D" id="1.20.1260.10">
    <property type="match status" value="1"/>
</dbReference>
<dbReference type="InterPro" id="IPR009078">
    <property type="entry name" value="Ferritin-like_SF"/>
</dbReference>
<dbReference type="AlphaFoldDB" id="A0A318J463"/>
<dbReference type="PANTHER" id="PTHR34400:SF4">
    <property type="entry name" value="MEMBRANE PROTEIN"/>
    <property type="match status" value="1"/>
</dbReference>
<dbReference type="InterPro" id="IPR012347">
    <property type="entry name" value="Ferritin-like"/>
</dbReference>
<feature type="domain" description="Iminophenyl-pyruvate dimer synthase" evidence="1">
    <location>
        <begin position="570"/>
        <end position="779"/>
    </location>
</feature>
<evidence type="ECO:0000313" key="2">
    <source>
        <dbReference type="EMBL" id="PXX42464.1"/>
    </source>
</evidence>
<dbReference type="SUPFAM" id="SSF47240">
    <property type="entry name" value="Ferritin-like"/>
    <property type="match status" value="1"/>
</dbReference>
<dbReference type="PANTHER" id="PTHR34400">
    <property type="match status" value="1"/>
</dbReference>
<reference evidence="2 3" key="1">
    <citation type="submission" date="2018-05" db="EMBL/GenBank/DDBJ databases">
        <title>Genomic Encyclopedia of Type Strains, Phase IV (KMG-IV): sequencing the most valuable type-strain genomes for metagenomic binning, comparative biology and taxonomic classification.</title>
        <authorList>
            <person name="Goeker M."/>
        </authorList>
    </citation>
    <scope>NUCLEOTIDE SEQUENCE [LARGE SCALE GENOMIC DNA]</scope>
    <source>
        <strain evidence="2 3">DSM 19792</strain>
    </source>
</reference>
<dbReference type="InterPro" id="IPR026820">
    <property type="entry name" value="VioB/RebD_dom"/>
</dbReference>
<dbReference type="CDD" id="cd00657">
    <property type="entry name" value="Ferritin_like"/>
    <property type="match status" value="1"/>
</dbReference>
<gene>
    <name evidence="2" type="ORF">DFR42_105122</name>
</gene>
<dbReference type="Proteomes" id="UP000247792">
    <property type="component" value="Unassembled WGS sequence"/>
</dbReference>
<proteinExistence type="predicted"/>
<organism evidence="2 3">
    <name type="scientific">Undibacterium pigrum</name>
    <dbReference type="NCBI Taxonomy" id="401470"/>
    <lineage>
        <taxon>Bacteria</taxon>
        <taxon>Pseudomonadati</taxon>
        <taxon>Pseudomonadota</taxon>
        <taxon>Betaproteobacteria</taxon>
        <taxon>Burkholderiales</taxon>
        <taxon>Oxalobacteraceae</taxon>
        <taxon>Undibacterium</taxon>
    </lineage>
</organism>
<dbReference type="Pfam" id="PF12902">
    <property type="entry name" value="Ferritin-like"/>
    <property type="match status" value="1"/>
</dbReference>
<dbReference type="EMBL" id="QJKB01000005">
    <property type="protein sequence ID" value="PXX42464.1"/>
    <property type="molecule type" value="Genomic_DNA"/>
</dbReference>
<name>A0A318J463_9BURK</name>
<sequence length="892" mass="97234">MSYLSLPRLVFAGQFQADVSTINNDPEHFDTARFRSNYQMPGSGATNGWWNPNGTGSWRFRNCVVTSVVYRDGSTCSDPSLDPVIGLAVNGSDSRVEGKLVDLDSEQQMVSEIWGFSVNLGSEAAGMGFQSRFAVAPFADIWVNYPPGQPDSFFCAYYQSVLEQIKVTGAGPSRFLNELLAENKNPDNFSIKFNVDSFDDTMSSPNFTFGRVVGSIGLQETNEPRHFVAGRRLWAVPGQTANDAIGQIVGNVLTLDLGNSLPIKELGGPRADSGSLTIALLPNEGAPQLLAEVNYQGQRWYESTAGIVSIPLNSTQLAAAATTPLGLVANATQPLLAEAPNGQWVRADNFVFRFNPPENQAVKFYATSFGQPLANTQISLGYDASAMEGQIKQGPVAGPQKVGTPTEALAFQNSIITDSDGTAELTLKATDPGNPRGYIDGQVYGITYQIGSTQPAIGSVGNGALSLNALVFSGYTIPDKPDWLCDVRPIFQQYADLYPIMHKIVDLSNYASLTNKIFALKNVFRAPVSDPNYMPVTRDLSTKKREMLQKWLDKPVYMELDSVTDLHRALQQAIELEHATIPPYLTALYSIKPNANIEVAQLIRSVVIEEMLHMALVANLMISIGGKPSFNRPKFVPVYPGSLPGGLRADLSVRLRKCSIDQLRAFMSIEQPEKTVEPVHYRAKAGDPVDTSKYTIGWFYDEIKQTLTDLSNAGEICFGNAEKQVTEWHGTGKLFAITSLADACRAIDEIKRQGEGAGARHPGDGDGELSHYYKYAEIVNGHRLVRNEHGYAYSGEKIPFDADGVWPMMDDPNLAIYPQGSRARILQEQFARTYQALLNGLHIAFNGQPETLGQAVGLMFSLGLAAQQLMETPSGLNDGTTAGPSFQLPFPG</sequence>
<keyword evidence="3" id="KW-1185">Reference proteome</keyword>
<protein>
    <submittedName>
        <fullName evidence="2">Ferritin-like protein</fullName>
    </submittedName>
</protein>
<comment type="caution">
    <text evidence="2">The sequence shown here is derived from an EMBL/GenBank/DDBJ whole genome shotgun (WGS) entry which is preliminary data.</text>
</comment>
<accession>A0A318J463</accession>